<dbReference type="PROSITE" id="PS51375">
    <property type="entry name" value="PPR"/>
    <property type="match status" value="2"/>
</dbReference>
<dbReference type="Gene3D" id="1.25.40.10">
    <property type="entry name" value="Tetratricopeptide repeat domain"/>
    <property type="match status" value="2"/>
</dbReference>
<dbReference type="AlphaFoldDB" id="A0A7J6WGD8"/>
<feature type="repeat" description="PPR" evidence="2">
    <location>
        <begin position="154"/>
        <end position="184"/>
    </location>
</feature>
<keyword evidence="1" id="KW-0677">Repeat</keyword>
<dbReference type="EMBL" id="JABWDY010015917">
    <property type="protein sequence ID" value="KAF5196494.1"/>
    <property type="molecule type" value="Genomic_DNA"/>
</dbReference>
<reference evidence="3 4" key="1">
    <citation type="submission" date="2020-06" db="EMBL/GenBank/DDBJ databases">
        <title>Transcriptomic and genomic resources for Thalictrum thalictroides and T. hernandezii: Facilitating candidate gene discovery in an emerging model plant lineage.</title>
        <authorList>
            <person name="Arias T."/>
            <person name="Riano-Pachon D.M."/>
            <person name="Di Stilio V.S."/>
        </authorList>
    </citation>
    <scope>NUCLEOTIDE SEQUENCE [LARGE SCALE GENOMIC DNA]</scope>
    <source>
        <strain evidence="4">cv. WT478/WT964</strain>
        <tissue evidence="3">Leaves</tissue>
    </source>
</reference>
<sequence length="215" mass="24001">MVLKSMSYGLPLLIFVGEEKLAIELGLVRNVYVATALTEMYIKFGDPDVAFRLFEEMPQRDIVAWTSIISGFIENGKNNEALRIFREMRLGDDKPNSVTILILIPACGHSIHSLVVKSGFDSAEEVQIAMLNMYVKLGYVVNAYTLFDQMLEKNIVSWTVMLSGYSQNGYANEAVTVFQQMLKTTDLKLDFIIAASVLQACAQLGSLHYGEMIHG</sequence>
<dbReference type="PANTHER" id="PTHR47926">
    <property type="entry name" value="PENTATRICOPEPTIDE REPEAT-CONTAINING PROTEIN"/>
    <property type="match status" value="1"/>
</dbReference>
<keyword evidence="4" id="KW-1185">Reference proteome</keyword>
<dbReference type="NCBIfam" id="TIGR00756">
    <property type="entry name" value="PPR"/>
    <property type="match status" value="3"/>
</dbReference>
<gene>
    <name evidence="3" type="ORF">FRX31_013919</name>
</gene>
<evidence type="ECO:0000256" key="2">
    <source>
        <dbReference type="PROSITE-ProRule" id="PRU00708"/>
    </source>
</evidence>
<feature type="repeat" description="PPR" evidence="2">
    <location>
        <begin position="61"/>
        <end position="95"/>
    </location>
</feature>
<dbReference type="InterPro" id="IPR002885">
    <property type="entry name" value="PPR_rpt"/>
</dbReference>
<dbReference type="Proteomes" id="UP000554482">
    <property type="component" value="Unassembled WGS sequence"/>
</dbReference>
<dbReference type="OrthoDB" id="9990610at2759"/>
<comment type="caution">
    <text evidence="3">The sequence shown here is derived from an EMBL/GenBank/DDBJ whole genome shotgun (WGS) entry which is preliminary data.</text>
</comment>
<dbReference type="InterPro" id="IPR046960">
    <property type="entry name" value="PPR_At4g14850-like_plant"/>
</dbReference>
<feature type="non-terminal residue" evidence="3">
    <location>
        <position position="215"/>
    </location>
</feature>
<proteinExistence type="predicted"/>
<name>A0A7J6WGD8_THATH</name>
<evidence type="ECO:0000256" key="1">
    <source>
        <dbReference type="ARBA" id="ARBA00022737"/>
    </source>
</evidence>
<organism evidence="3 4">
    <name type="scientific">Thalictrum thalictroides</name>
    <name type="common">Rue-anemone</name>
    <name type="synonym">Anemone thalictroides</name>
    <dbReference type="NCBI Taxonomy" id="46969"/>
    <lineage>
        <taxon>Eukaryota</taxon>
        <taxon>Viridiplantae</taxon>
        <taxon>Streptophyta</taxon>
        <taxon>Embryophyta</taxon>
        <taxon>Tracheophyta</taxon>
        <taxon>Spermatophyta</taxon>
        <taxon>Magnoliopsida</taxon>
        <taxon>Ranunculales</taxon>
        <taxon>Ranunculaceae</taxon>
        <taxon>Thalictroideae</taxon>
        <taxon>Thalictrum</taxon>
    </lineage>
</organism>
<dbReference type="GO" id="GO:0009451">
    <property type="term" value="P:RNA modification"/>
    <property type="evidence" value="ECO:0007669"/>
    <property type="project" value="InterPro"/>
</dbReference>
<dbReference type="Pfam" id="PF13041">
    <property type="entry name" value="PPR_2"/>
    <property type="match status" value="1"/>
</dbReference>
<evidence type="ECO:0000313" key="3">
    <source>
        <dbReference type="EMBL" id="KAF5196494.1"/>
    </source>
</evidence>
<accession>A0A7J6WGD8</accession>
<dbReference type="Pfam" id="PF01535">
    <property type="entry name" value="PPR"/>
    <property type="match status" value="2"/>
</dbReference>
<dbReference type="InterPro" id="IPR011990">
    <property type="entry name" value="TPR-like_helical_dom_sf"/>
</dbReference>
<protein>
    <submittedName>
        <fullName evidence="3">Pentatricopeptide repeat-containing protein</fullName>
    </submittedName>
</protein>
<dbReference type="GO" id="GO:0003723">
    <property type="term" value="F:RNA binding"/>
    <property type="evidence" value="ECO:0007669"/>
    <property type="project" value="InterPro"/>
</dbReference>
<dbReference type="FunFam" id="1.25.40.10:FF:000361">
    <property type="entry name" value="Pentatricopeptide repeat-containing protein chloroplastic"/>
    <property type="match status" value="1"/>
</dbReference>
<evidence type="ECO:0000313" key="4">
    <source>
        <dbReference type="Proteomes" id="UP000554482"/>
    </source>
</evidence>